<keyword evidence="6" id="KW-0732">Signal</keyword>
<evidence type="ECO:0000256" key="6">
    <source>
        <dbReference type="SAM" id="SignalP"/>
    </source>
</evidence>
<dbReference type="Proteomes" id="UP000806528">
    <property type="component" value="Unassembled WGS sequence"/>
</dbReference>
<proteinExistence type="predicted"/>
<feature type="domain" description="Chaplin" evidence="7">
    <location>
        <begin position="87"/>
        <end position="127"/>
    </location>
</feature>
<evidence type="ECO:0000313" key="9">
    <source>
        <dbReference type="Proteomes" id="UP000806528"/>
    </source>
</evidence>
<organism evidence="8 9">
    <name type="scientific">Nocardiopsis coralli</name>
    <dbReference type="NCBI Taxonomy" id="2772213"/>
    <lineage>
        <taxon>Bacteria</taxon>
        <taxon>Bacillati</taxon>
        <taxon>Actinomycetota</taxon>
        <taxon>Actinomycetes</taxon>
        <taxon>Streptosporangiales</taxon>
        <taxon>Nocardiopsidaceae</taxon>
        <taxon>Nocardiopsis</taxon>
    </lineage>
</organism>
<keyword evidence="9" id="KW-1185">Reference proteome</keyword>
<keyword evidence="3" id="KW-0034">Amyloid</keyword>
<feature type="compositionally biased region" description="Gly residues" evidence="4">
    <location>
        <begin position="324"/>
        <end position="341"/>
    </location>
</feature>
<dbReference type="Pfam" id="PF03777">
    <property type="entry name" value="ChpA-C"/>
    <property type="match status" value="6"/>
</dbReference>
<evidence type="ECO:0000256" key="1">
    <source>
        <dbReference type="ARBA" id="ARBA00022512"/>
    </source>
</evidence>
<protein>
    <submittedName>
        <fullName evidence="8">Chaplin</fullName>
    </submittedName>
</protein>
<feature type="region of interest" description="Disordered" evidence="4">
    <location>
        <begin position="319"/>
        <end position="342"/>
    </location>
</feature>
<name>A0ABR9PD15_9ACTN</name>
<keyword evidence="1" id="KW-0964">Secreted</keyword>
<feature type="domain" description="Chaplin" evidence="7">
    <location>
        <begin position="209"/>
        <end position="249"/>
    </location>
</feature>
<sequence length="483" mass="46577">MRNTLRYSFATALTAGLVVTPIAAAYADTVTDGSGGVGSGNQINVPVDIEADLCGNSLAVLGISQAECTKVSEVLYESSGQAETDGSGGVASGNQIVIPVDAAIDACGNSAAVGGVSEADCVEVVEKLEEEVGGEASDTLSTDGSGGVASGNQIDVPVDAALDICGNSVAVLGGSSAKCTTVINVIQASDANSAEGEGGGDGGTSTDGSGGVASGNQIDVPVDAAIDICGNSVAVLGGSSAKCTTVINVIQASDDNSAEGEGGGDGGTSTDGSGGVASGNQIDVPVDAALDICGNSVAVLGGSSAKCTTVINVIRASDDNSAEGEGGGDGGTSTDGSGGVASGNQVNVPVNAALDICGNAVSVLGVAEAQCLETISEEEPPEDGKEEVPEDDGPGEVPEEDPEEPPREEEPGDDGKDEDPADDGASEAPADEQKAPEEAAAELPVTGGALTGLVAAGLAAIGAGGAGLYFTRKRKAAAVGAED</sequence>
<feature type="domain" description="Chaplin" evidence="7">
    <location>
        <begin position="337"/>
        <end position="377"/>
    </location>
</feature>
<feature type="domain" description="Chaplin" evidence="7">
    <location>
        <begin position="145"/>
        <end position="185"/>
    </location>
</feature>
<feature type="compositionally biased region" description="Acidic residues" evidence="4">
    <location>
        <begin position="410"/>
        <end position="425"/>
    </location>
</feature>
<feature type="compositionally biased region" description="Acidic residues" evidence="4">
    <location>
        <begin position="388"/>
        <end position="403"/>
    </location>
</feature>
<dbReference type="InterPro" id="IPR005528">
    <property type="entry name" value="ChpA-H"/>
</dbReference>
<evidence type="ECO:0000256" key="2">
    <source>
        <dbReference type="ARBA" id="ARBA00022889"/>
    </source>
</evidence>
<feature type="transmembrane region" description="Helical" evidence="5">
    <location>
        <begin position="449"/>
        <end position="470"/>
    </location>
</feature>
<keyword evidence="5" id="KW-1133">Transmembrane helix</keyword>
<feature type="region of interest" description="Disordered" evidence="4">
    <location>
        <begin position="192"/>
        <end position="215"/>
    </location>
</feature>
<dbReference type="EMBL" id="JADBGI010000028">
    <property type="protein sequence ID" value="MBE3001724.1"/>
    <property type="molecule type" value="Genomic_DNA"/>
</dbReference>
<feature type="region of interest" description="Disordered" evidence="4">
    <location>
        <begin position="254"/>
        <end position="278"/>
    </location>
</feature>
<accession>A0ABR9PD15</accession>
<dbReference type="NCBIfam" id="TIGR01167">
    <property type="entry name" value="LPXTG_anchor"/>
    <property type="match status" value="1"/>
</dbReference>
<evidence type="ECO:0000256" key="3">
    <source>
        <dbReference type="ARBA" id="ARBA00023087"/>
    </source>
</evidence>
<feature type="domain" description="Chaplin" evidence="7">
    <location>
        <begin position="273"/>
        <end position="313"/>
    </location>
</feature>
<keyword evidence="5" id="KW-0472">Membrane</keyword>
<evidence type="ECO:0000256" key="5">
    <source>
        <dbReference type="SAM" id="Phobius"/>
    </source>
</evidence>
<feature type="signal peptide" evidence="6">
    <location>
        <begin position="1"/>
        <end position="27"/>
    </location>
</feature>
<gene>
    <name evidence="8" type="ORF">IDM40_23940</name>
</gene>
<keyword evidence="1" id="KW-0134">Cell wall</keyword>
<feature type="region of interest" description="Disordered" evidence="4">
    <location>
        <begin position="375"/>
        <end position="443"/>
    </location>
</feature>
<keyword evidence="5" id="KW-0812">Transmembrane</keyword>
<feature type="domain" description="Chaplin" evidence="7">
    <location>
        <begin position="34"/>
        <end position="74"/>
    </location>
</feature>
<keyword evidence="2" id="KW-0130">Cell adhesion</keyword>
<evidence type="ECO:0000259" key="7">
    <source>
        <dbReference type="PROSITE" id="PS51884"/>
    </source>
</evidence>
<evidence type="ECO:0000256" key="4">
    <source>
        <dbReference type="SAM" id="MobiDB-lite"/>
    </source>
</evidence>
<dbReference type="PROSITE" id="PS51884">
    <property type="entry name" value="CHAPLIN"/>
    <property type="match status" value="6"/>
</dbReference>
<feature type="chain" id="PRO_5045718742" evidence="6">
    <location>
        <begin position="28"/>
        <end position="483"/>
    </location>
</feature>
<comment type="caution">
    <text evidence="8">The sequence shown here is derived from an EMBL/GenBank/DDBJ whole genome shotgun (WGS) entry which is preliminary data.</text>
</comment>
<feature type="compositionally biased region" description="Gly residues" evidence="4">
    <location>
        <begin position="196"/>
        <end position="213"/>
    </location>
</feature>
<evidence type="ECO:0000313" key="8">
    <source>
        <dbReference type="EMBL" id="MBE3001724.1"/>
    </source>
</evidence>
<feature type="compositionally biased region" description="Gly residues" evidence="4">
    <location>
        <begin position="260"/>
        <end position="277"/>
    </location>
</feature>
<reference evidence="8 9" key="1">
    <citation type="submission" date="2020-09" db="EMBL/GenBank/DDBJ databases">
        <title>Diversity and distribution of actinomycetes associated with coral in the coast of Hainan.</title>
        <authorList>
            <person name="Li F."/>
        </authorList>
    </citation>
    <scope>NUCLEOTIDE SEQUENCE [LARGE SCALE GENOMIC DNA]</scope>
    <source>
        <strain evidence="8 9">HNM0947</strain>
    </source>
</reference>